<dbReference type="GO" id="GO:0061733">
    <property type="term" value="F:protein-lysine-acetyltransferase activity"/>
    <property type="evidence" value="ECO:0007669"/>
    <property type="project" value="TreeGrafter"/>
</dbReference>
<keyword evidence="4" id="KW-1185">Reference proteome</keyword>
<dbReference type="Pfam" id="PF13878">
    <property type="entry name" value="zf-C2H2_3"/>
    <property type="match status" value="1"/>
</dbReference>
<dbReference type="STRING" id="431595.K3X0M3"/>
<dbReference type="AlphaFoldDB" id="K3X0M3"/>
<accession>K3X0M3</accession>
<dbReference type="EnsemblProtists" id="PYU1_T010772">
    <property type="protein sequence ID" value="PYU1_T010772"/>
    <property type="gene ID" value="PYU1_G010749"/>
</dbReference>
<organism evidence="3 4">
    <name type="scientific">Globisporangium ultimum (strain ATCC 200006 / CBS 805.95 / DAOM BR144)</name>
    <name type="common">Pythium ultimum</name>
    <dbReference type="NCBI Taxonomy" id="431595"/>
    <lineage>
        <taxon>Eukaryota</taxon>
        <taxon>Sar</taxon>
        <taxon>Stramenopiles</taxon>
        <taxon>Oomycota</taxon>
        <taxon>Peronosporomycetes</taxon>
        <taxon>Pythiales</taxon>
        <taxon>Pythiaceae</taxon>
        <taxon>Globisporangium</taxon>
    </lineage>
</organism>
<dbReference type="PANTHER" id="PTHR45884">
    <property type="entry name" value="N-ACETYLTRANSFERASE ECO"/>
    <property type="match status" value="1"/>
</dbReference>
<dbReference type="PANTHER" id="PTHR45884:SF2">
    <property type="entry name" value="N-ACETYLTRANSFERASE ECO"/>
    <property type="match status" value="1"/>
</dbReference>
<sequence>MDINAALMQRVKSPMTKPTKRTALRKENPSKVASAASSLRSGTAKRKLLATASRTESSDEVHSSSNPKKPRTAVSEDSATVKSTFFAAPVKAVSRTQAYIDVGQKSFGKYTTCKKCGLLYTIGEEQDEKDHERFCKISQKGIVITKWKNERLLKTFPDEKGVVV</sequence>
<reference evidence="3" key="3">
    <citation type="submission" date="2015-02" db="UniProtKB">
        <authorList>
            <consortium name="EnsemblProtists"/>
        </authorList>
    </citation>
    <scope>IDENTIFICATION</scope>
    <source>
        <strain evidence="3">DAOM BR144</strain>
    </source>
</reference>
<evidence type="ECO:0000313" key="4">
    <source>
        <dbReference type="Proteomes" id="UP000019132"/>
    </source>
</evidence>
<dbReference type="HOGENOM" id="CLU_1622310_0_0_1"/>
<dbReference type="InParanoid" id="K3X0M3"/>
<feature type="domain" description="N-acetyltransferase ESCO zinc-finger" evidence="2">
    <location>
        <begin position="97"/>
        <end position="136"/>
    </location>
</feature>
<name>K3X0M3_GLOUD</name>
<protein>
    <recommendedName>
        <fullName evidence="2">N-acetyltransferase ESCO zinc-finger domain-containing protein</fullName>
    </recommendedName>
</protein>
<evidence type="ECO:0000256" key="1">
    <source>
        <dbReference type="SAM" id="MobiDB-lite"/>
    </source>
</evidence>
<evidence type="ECO:0000259" key="2">
    <source>
        <dbReference type="Pfam" id="PF13878"/>
    </source>
</evidence>
<dbReference type="GO" id="GO:0005634">
    <property type="term" value="C:nucleus"/>
    <property type="evidence" value="ECO:0007669"/>
    <property type="project" value="TreeGrafter"/>
</dbReference>
<dbReference type="Proteomes" id="UP000019132">
    <property type="component" value="Unassembled WGS sequence"/>
</dbReference>
<feature type="region of interest" description="Disordered" evidence="1">
    <location>
        <begin position="1"/>
        <end position="78"/>
    </location>
</feature>
<reference evidence="4" key="1">
    <citation type="journal article" date="2010" name="Genome Biol.">
        <title>Genome sequence of the necrotrophic plant pathogen Pythium ultimum reveals original pathogenicity mechanisms and effector repertoire.</title>
        <authorList>
            <person name="Levesque C.A."/>
            <person name="Brouwer H."/>
            <person name="Cano L."/>
            <person name="Hamilton J.P."/>
            <person name="Holt C."/>
            <person name="Huitema E."/>
            <person name="Raffaele S."/>
            <person name="Robideau G.P."/>
            <person name="Thines M."/>
            <person name="Win J."/>
            <person name="Zerillo M.M."/>
            <person name="Beakes G.W."/>
            <person name="Boore J.L."/>
            <person name="Busam D."/>
            <person name="Dumas B."/>
            <person name="Ferriera S."/>
            <person name="Fuerstenberg S.I."/>
            <person name="Gachon C.M."/>
            <person name="Gaulin E."/>
            <person name="Govers F."/>
            <person name="Grenville-Briggs L."/>
            <person name="Horner N."/>
            <person name="Hostetler J."/>
            <person name="Jiang R.H."/>
            <person name="Johnson J."/>
            <person name="Krajaejun T."/>
            <person name="Lin H."/>
            <person name="Meijer H.J."/>
            <person name="Moore B."/>
            <person name="Morris P."/>
            <person name="Phuntmart V."/>
            <person name="Puiu D."/>
            <person name="Shetty J."/>
            <person name="Stajich J.E."/>
            <person name="Tripathy S."/>
            <person name="Wawra S."/>
            <person name="van West P."/>
            <person name="Whitty B.R."/>
            <person name="Coutinho P.M."/>
            <person name="Henrissat B."/>
            <person name="Martin F."/>
            <person name="Thomas P.D."/>
            <person name="Tyler B.M."/>
            <person name="De Vries R.P."/>
            <person name="Kamoun S."/>
            <person name="Yandell M."/>
            <person name="Tisserat N."/>
            <person name="Buell C.R."/>
        </authorList>
    </citation>
    <scope>NUCLEOTIDE SEQUENCE</scope>
    <source>
        <strain evidence="4">DAOM:BR144</strain>
    </source>
</reference>
<dbReference type="EMBL" id="GL376592">
    <property type="status" value="NOT_ANNOTATED_CDS"/>
    <property type="molecule type" value="Genomic_DNA"/>
</dbReference>
<dbReference type="eggNOG" id="KOG3014">
    <property type="taxonomic scope" value="Eukaryota"/>
</dbReference>
<dbReference type="InterPro" id="IPR028005">
    <property type="entry name" value="AcTrfase_ESCO_Znf_dom"/>
</dbReference>
<dbReference type="VEuPathDB" id="FungiDB:PYU1_G010749"/>
<dbReference type="GO" id="GO:0000785">
    <property type="term" value="C:chromatin"/>
    <property type="evidence" value="ECO:0007669"/>
    <property type="project" value="TreeGrafter"/>
</dbReference>
<proteinExistence type="predicted"/>
<evidence type="ECO:0000313" key="3">
    <source>
        <dbReference type="EnsemblProtists" id="PYU1_T010772"/>
    </source>
</evidence>
<reference evidence="4" key="2">
    <citation type="submission" date="2010-04" db="EMBL/GenBank/DDBJ databases">
        <authorList>
            <person name="Buell R."/>
            <person name="Hamilton J."/>
            <person name="Hostetler J."/>
        </authorList>
    </citation>
    <scope>NUCLEOTIDE SEQUENCE [LARGE SCALE GENOMIC DNA]</scope>
    <source>
        <strain evidence="4">DAOM:BR144</strain>
    </source>
</reference>
<dbReference type="GO" id="GO:0007064">
    <property type="term" value="P:mitotic sister chromatid cohesion"/>
    <property type="evidence" value="ECO:0007669"/>
    <property type="project" value="TreeGrafter"/>
</dbReference>